<dbReference type="SUPFAM" id="SSF52540">
    <property type="entry name" value="P-loop containing nucleoside triphosphate hydrolases"/>
    <property type="match status" value="1"/>
</dbReference>
<organism evidence="6 7">
    <name type="scientific">Vibrio maritimus</name>
    <dbReference type="NCBI Taxonomy" id="990268"/>
    <lineage>
        <taxon>Bacteria</taxon>
        <taxon>Pseudomonadati</taxon>
        <taxon>Pseudomonadota</taxon>
        <taxon>Gammaproteobacteria</taxon>
        <taxon>Vibrionales</taxon>
        <taxon>Vibrionaceae</taxon>
        <taxon>Vibrio</taxon>
    </lineage>
</organism>
<keyword evidence="2" id="KW-0677">Repeat</keyword>
<evidence type="ECO:0000256" key="4">
    <source>
        <dbReference type="ARBA" id="ARBA00022840"/>
    </source>
</evidence>
<dbReference type="GO" id="GO:0016887">
    <property type="term" value="F:ATP hydrolysis activity"/>
    <property type="evidence" value="ECO:0007669"/>
    <property type="project" value="InterPro"/>
</dbReference>
<dbReference type="PANTHER" id="PTHR43790:SF9">
    <property type="entry name" value="GALACTOFURANOSE TRANSPORTER ATP-BINDING PROTEIN YTFR"/>
    <property type="match status" value="1"/>
</dbReference>
<evidence type="ECO:0000256" key="1">
    <source>
        <dbReference type="ARBA" id="ARBA00022448"/>
    </source>
</evidence>
<reference evidence="6 7" key="2">
    <citation type="submission" date="2014-09" db="EMBL/GenBank/DDBJ databases">
        <authorList>
            <consortium name="NBRP consortium"/>
            <person name="Sawabe T."/>
            <person name="Meirelles P."/>
            <person name="Nakanishi M."/>
            <person name="Sayaka M."/>
            <person name="Hattori M."/>
            <person name="Ohkuma M."/>
        </authorList>
    </citation>
    <scope>NUCLEOTIDE SEQUENCE [LARGE SCALE GENOMIC DNA]</scope>
    <source>
        <strain evidence="7">JCM19235</strain>
    </source>
</reference>
<name>A0A090S2C4_9VIBR</name>
<keyword evidence="1" id="KW-0813">Transport</keyword>
<feature type="domain" description="ABC transporter" evidence="5">
    <location>
        <begin position="10"/>
        <end position="64"/>
    </location>
</feature>
<dbReference type="STRING" id="990268.JCM19235_208"/>
<dbReference type="Pfam" id="PF00005">
    <property type="entry name" value="ABC_tran"/>
    <property type="match status" value="1"/>
</dbReference>
<dbReference type="EMBL" id="BBMR01000007">
    <property type="protein sequence ID" value="GAL20933.1"/>
    <property type="molecule type" value="Genomic_DNA"/>
</dbReference>
<dbReference type="Gene3D" id="3.40.50.300">
    <property type="entry name" value="P-loop containing nucleotide triphosphate hydrolases"/>
    <property type="match status" value="1"/>
</dbReference>
<evidence type="ECO:0000313" key="7">
    <source>
        <dbReference type="Proteomes" id="UP000029228"/>
    </source>
</evidence>
<dbReference type="InterPro" id="IPR050107">
    <property type="entry name" value="ABC_carbohydrate_import_ATPase"/>
</dbReference>
<proteinExistence type="predicted"/>
<dbReference type="InterPro" id="IPR003439">
    <property type="entry name" value="ABC_transporter-like_ATP-bd"/>
</dbReference>
<dbReference type="PANTHER" id="PTHR43790">
    <property type="entry name" value="CARBOHYDRATE TRANSPORT ATP-BINDING PROTEIN MG119-RELATED"/>
    <property type="match status" value="1"/>
</dbReference>
<dbReference type="InterPro" id="IPR027417">
    <property type="entry name" value="P-loop_NTPase"/>
</dbReference>
<evidence type="ECO:0000256" key="2">
    <source>
        <dbReference type="ARBA" id="ARBA00022737"/>
    </source>
</evidence>
<gene>
    <name evidence="6" type="ORF">JCM19235_208</name>
</gene>
<keyword evidence="7" id="KW-1185">Reference proteome</keyword>
<evidence type="ECO:0000259" key="5">
    <source>
        <dbReference type="Pfam" id="PF00005"/>
    </source>
</evidence>
<keyword evidence="3" id="KW-0547">Nucleotide-binding</keyword>
<sequence>MSDFGVFRENDELNAAIDYVDKLSIATSSIEKHTEKLSGGNQQKVVIAKCLFSQAKLLLLDEPTRGVDVGAKKEIYDLVKSLANEGNSVAVFSTELEEILGVCDRIFLLYDGSLVSEIKNGENVDTNYILNAATGGLEEAV</sequence>
<reference evidence="6 7" key="1">
    <citation type="submission" date="2014-09" db="EMBL/GenBank/DDBJ databases">
        <title>Vibrio maritimus JCM 19235. (C45) whole genome shotgun sequence.</title>
        <authorList>
            <person name="Sawabe T."/>
            <person name="Meirelles P."/>
            <person name="Nakanishi M."/>
            <person name="Sayaka M."/>
            <person name="Hattori M."/>
            <person name="Ohkuma M."/>
        </authorList>
    </citation>
    <scope>NUCLEOTIDE SEQUENCE [LARGE SCALE GENOMIC DNA]</scope>
    <source>
        <strain evidence="7">JCM19235</strain>
    </source>
</reference>
<evidence type="ECO:0000313" key="6">
    <source>
        <dbReference type="EMBL" id="GAL20933.1"/>
    </source>
</evidence>
<dbReference type="GO" id="GO:0005524">
    <property type="term" value="F:ATP binding"/>
    <property type="evidence" value="ECO:0007669"/>
    <property type="project" value="UniProtKB-KW"/>
</dbReference>
<protein>
    <submittedName>
        <fullName evidence="6">L-arabinose transport ATP-binding protein AraG</fullName>
    </submittedName>
</protein>
<evidence type="ECO:0000256" key="3">
    <source>
        <dbReference type="ARBA" id="ARBA00022741"/>
    </source>
</evidence>
<dbReference type="Proteomes" id="UP000029228">
    <property type="component" value="Unassembled WGS sequence"/>
</dbReference>
<comment type="caution">
    <text evidence="6">The sequence shown here is derived from an EMBL/GenBank/DDBJ whole genome shotgun (WGS) entry which is preliminary data.</text>
</comment>
<dbReference type="AlphaFoldDB" id="A0A090S2C4"/>
<accession>A0A090S2C4</accession>
<keyword evidence="4 6" id="KW-0067">ATP-binding</keyword>